<organism evidence="1 2">
    <name type="scientific">Alteribacillus iranensis</name>
    <dbReference type="NCBI Taxonomy" id="930128"/>
    <lineage>
        <taxon>Bacteria</taxon>
        <taxon>Bacillati</taxon>
        <taxon>Bacillota</taxon>
        <taxon>Bacilli</taxon>
        <taxon>Bacillales</taxon>
        <taxon>Bacillaceae</taxon>
        <taxon>Alteribacillus</taxon>
    </lineage>
</organism>
<dbReference type="RefSeq" id="WP_091660863.1">
    <property type="nucleotide sequence ID" value="NZ_FONT01000003.1"/>
</dbReference>
<protein>
    <submittedName>
        <fullName evidence="1">Uncharacterized protein</fullName>
    </submittedName>
</protein>
<name>A0A1I2D485_9BACI</name>
<dbReference type="EMBL" id="FONT01000003">
    <property type="protein sequence ID" value="SFE75295.1"/>
    <property type="molecule type" value="Genomic_DNA"/>
</dbReference>
<gene>
    <name evidence="1" type="ORF">SAMN05192532_103398</name>
</gene>
<dbReference type="Proteomes" id="UP000199516">
    <property type="component" value="Unassembled WGS sequence"/>
</dbReference>
<sequence length="93" mass="10610">MNIKVTLFEDPSYTNYSFETELKSELEKVGRRVTAVESWQTRERVGFRKKNMIVVDVSVDGLAIEDPDEFNDTIAKAVTQAAENLSFEVYGIE</sequence>
<keyword evidence="2" id="KW-1185">Reference proteome</keyword>
<dbReference type="AlphaFoldDB" id="A0A1I2D485"/>
<proteinExistence type="predicted"/>
<evidence type="ECO:0000313" key="2">
    <source>
        <dbReference type="Proteomes" id="UP000199516"/>
    </source>
</evidence>
<evidence type="ECO:0000313" key="1">
    <source>
        <dbReference type="EMBL" id="SFE75295.1"/>
    </source>
</evidence>
<dbReference type="OrthoDB" id="2971380at2"/>
<accession>A0A1I2D485</accession>
<reference evidence="1 2" key="1">
    <citation type="submission" date="2016-10" db="EMBL/GenBank/DDBJ databases">
        <authorList>
            <person name="de Groot N.N."/>
        </authorList>
    </citation>
    <scope>NUCLEOTIDE SEQUENCE [LARGE SCALE GENOMIC DNA]</scope>
    <source>
        <strain evidence="1 2">DSM 23995</strain>
    </source>
</reference>